<dbReference type="Proteomes" id="UP000016930">
    <property type="component" value="Unassembled WGS sequence"/>
</dbReference>
<keyword evidence="3" id="KW-1185">Reference proteome</keyword>
<feature type="compositionally biased region" description="Polar residues" evidence="1">
    <location>
        <begin position="36"/>
        <end position="48"/>
    </location>
</feature>
<feature type="compositionally biased region" description="Gly residues" evidence="1">
    <location>
        <begin position="116"/>
        <end position="125"/>
    </location>
</feature>
<reference evidence="2 3" key="1">
    <citation type="journal article" date="2012" name="Proc. Natl. Acad. Sci. U.S.A.">
        <title>Comparative genomics of Ceriporiopsis subvermispora and Phanerochaete chrysosporium provide insight into selective ligninolysis.</title>
        <authorList>
            <person name="Fernandez-Fueyo E."/>
            <person name="Ruiz-Duenas F.J."/>
            <person name="Ferreira P."/>
            <person name="Floudas D."/>
            <person name="Hibbett D.S."/>
            <person name="Canessa P."/>
            <person name="Larrondo L.F."/>
            <person name="James T.Y."/>
            <person name="Seelenfreund D."/>
            <person name="Lobos S."/>
            <person name="Polanco R."/>
            <person name="Tello M."/>
            <person name="Honda Y."/>
            <person name="Watanabe T."/>
            <person name="Watanabe T."/>
            <person name="Ryu J.S."/>
            <person name="Kubicek C.P."/>
            <person name="Schmoll M."/>
            <person name="Gaskell J."/>
            <person name="Hammel K.E."/>
            <person name="St John F.J."/>
            <person name="Vanden Wymelenberg A."/>
            <person name="Sabat G."/>
            <person name="Splinter BonDurant S."/>
            <person name="Syed K."/>
            <person name="Yadav J.S."/>
            <person name="Doddapaneni H."/>
            <person name="Subramanian V."/>
            <person name="Lavin J.L."/>
            <person name="Oguiza J.A."/>
            <person name="Perez G."/>
            <person name="Pisabarro A.G."/>
            <person name="Ramirez L."/>
            <person name="Santoyo F."/>
            <person name="Master E."/>
            <person name="Coutinho P.M."/>
            <person name="Henrissat B."/>
            <person name="Lombard V."/>
            <person name="Magnuson J.K."/>
            <person name="Kuees U."/>
            <person name="Hori C."/>
            <person name="Igarashi K."/>
            <person name="Samejima M."/>
            <person name="Held B.W."/>
            <person name="Barry K.W."/>
            <person name="LaButti K.M."/>
            <person name="Lapidus A."/>
            <person name="Lindquist E.A."/>
            <person name="Lucas S.M."/>
            <person name="Riley R."/>
            <person name="Salamov A.A."/>
            <person name="Hoffmeister D."/>
            <person name="Schwenk D."/>
            <person name="Hadar Y."/>
            <person name="Yarden O."/>
            <person name="de Vries R.P."/>
            <person name="Wiebenga A."/>
            <person name="Stenlid J."/>
            <person name="Eastwood D."/>
            <person name="Grigoriev I.V."/>
            <person name="Berka R.M."/>
            <person name="Blanchette R.A."/>
            <person name="Kersten P."/>
            <person name="Martinez A.T."/>
            <person name="Vicuna R."/>
            <person name="Cullen D."/>
        </authorList>
    </citation>
    <scope>NUCLEOTIDE SEQUENCE [LARGE SCALE GENOMIC DNA]</scope>
    <source>
        <strain evidence="2 3">B</strain>
    </source>
</reference>
<evidence type="ECO:0000313" key="2">
    <source>
        <dbReference type="EMBL" id="EMD31118.1"/>
    </source>
</evidence>
<organism evidence="2 3">
    <name type="scientific">Ceriporiopsis subvermispora (strain B)</name>
    <name type="common">White-rot fungus</name>
    <name type="synonym">Gelatoporia subvermispora</name>
    <dbReference type="NCBI Taxonomy" id="914234"/>
    <lineage>
        <taxon>Eukaryota</taxon>
        <taxon>Fungi</taxon>
        <taxon>Dikarya</taxon>
        <taxon>Basidiomycota</taxon>
        <taxon>Agaricomycotina</taxon>
        <taxon>Agaricomycetes</taxon>
        <taxon>Polyporales</taxon>
        <taxon>Gelatoporiaceae</taxon>
        <taxon>Gelatoporia</taxon>
    </lineage>
</organism>
<feature type="region of interest" description="Disordered" evidence="1">
    <location>
        <begin position="14"/>
        <end position="49"/>
    </location>
</feature>
<dbReference type="HOGENOM" id="CLU_1057677_0_0_1"/>
<protein>
    <submittedName>
        <fullName evidence="2">Uncharacterized protein</fullName>
    </submittedName>
</protein>
<proteinExistence type="predicted"/>
<evidence type="ECO:0000256" key="1">
    <source>
        <dbReference type="SAM" id="MobiDB-lite"/>
    </source>
</evidence>
<gene>
    <name evidence="2" type="ORF">CERSUDRAFT_100670</name>
</gene>
<name>M2Q2T7_CERS8</name>
<dbReference type="EMBL" id="KB445823">
    <property type="protein sequence ID" value="EMD31118.1"/>
    <property type="molecule type" value="Genomic_DNA"/>
</dbReference>
<accession>M2Q2T7</accession>
<feature type="region of interest" description="Disordered" evidence="1">
    <location>
        <begin position="229"/>
        <end position="263"/>
    </location>
</feature>
<feature type="region of interest" description="Disordered" evidence="1">
    <location>
        <begin position="68"/>
        <end position="142"/>
    </location>
</feature>
<dbReference type="AlphaFoldDB" id="M2Q2T7"/>
<sequence length="263" mass="27315">MSISARASAFRTRLAAPGSELPPSASSPAPRIRTLARTNTDAPANSARTLMPAPLRASCTACLPGFAPSPRASEPPPQHPASASAPPLSASAGAPAAAASRTTLPPARHAADGDGRMGAGAGRIGGRSAPSEKRAGASPPRAPVTQQWAEWFLWRGVRPRAARATRGMLLRARGFSPAHRVLPRAPWDAGAKWAFLRFFFLRRLVLGTFGHVEEASRGLGLTWVGAAQRTRPSVRQATPDDGGESPGLHMPIASTPSAECAPG</sequence>
<feature type="compositionally biased region" description="Low complexity" evidence="1">
    <location>
        <begin position="15"/>
        <end position="30"/>
    </location>
</feature>
<feature type="compositionally biased region" description="Low complexity" evidence="1">
    <location>
        <begin position="80"/>
        <end position="108"/>
    </location>
</feature>
<evidence type="ECO:0000313" key="3">
    <source>
        <dbReference type="Proteomes" id="UP000016930"/>
    </source>
</evidence>